<accession>G8R4S7</accession>
<gene>
    <name evidence="1" type="ordered locus">Oweho_2227</name>
</gene>
<dbReference type="EMBL" id="CP003156">
    <property type="protein sequence ID" value="AEV33201.1"/>
    <property type="molecule type" value="Genomic_DNA"/>
</dbReference>
<dbReference type="KEGG" id="oho:Oweho_2227"/>
<dbReference type="Proteomes" id="UP000005631">
    <property type="component" value="Chromosome"/>
</dbReference>
<dbReference type="AlphaFoldDB" id="G8R4S7"/>
<name>G8R4S7_OWEHD</name>
<evidence type="ECO:0000313" key="1">
    <source>
        <dbReference type="EMBL" id="AEV33201.1"/>
    </source>
</evidence>
<keyword evidence="2" id="KW-1185">Reference proteome</keyword>
<evidence type="ECO:0000313" key="2">
    <source>
        <dbReference type="Proteomes" id="UP000005631"/>
    </source>
</evidence>
<protein>
    <submittedName>
        <fullName evidence="1">Uncharacterized protein</fullName>
    </submittedName>
</protein>
<sequence>MHTIINFLEHLHVDVPFGGGGKSIDLINSPQGTSLTVTPNRRELFKCFNYTFKNN</sequence>
<reference evidence="1 2" key="1">
    <citation type="journal article" date="2012" name="Stand. Genomic Sci.">
        <title>Genome sequence of the orange-pigmented seawater bacterium Owenweeksia hongkongensis type strain (UST20020801(T)).</title>
        <authorList>
            <person name="Riedel T."/>
            <person name="Held B."/>
            <person name="Nolan M."/>
            <person name="Lucas S."/>
            <person name="Lapidus A."/>
            <person name="Tice H."/>
            <person name="Del Rio T.G."/>
            <person name="Cheng J.F."/>
            <person name="Han C."/>
            <person name="Tapia R."/>
            <person name="Goodwin L.A."/>
            <person name="Pitluck S."/>
            <person name="Liolios K."/>
            <person name="Mavromatis K."/>
            <person name="Pagani I."/>
            <person name="Ivanova N."/>
            <person name="Mikhailova N."/>
            <person name="Pati A."/>
            <person name="Chen A."/>
            <person name="Palaniappan K."/>
            <person name="Rohde M."/>
            <person name="Tindall B.J."/>
            <person name="Detter J.C."/>
            <person name="Goker M."/>
            <person name="Woyke T."/>
            <person name="Bristow J."/>
            <person name="Eisen J.A."/>
            <person name="Markowitz V."/>
            <person name="Hugenholtz P."/>
            <person name="Klenk H.P."/>
            <person name="Kyrpides N.C."/>
        </authorList>
    </citation>
    <scope>NUCLEOTIDE SEQUENCE</scope>
    <source>
        <strain evidence="2">DSM 17368 / JCM 12287 / NRRL B-23963</strain>
    </source>
</reference>
<dbReference type="HOGENOM" id="CLU_3027952_0_0_10"/>
<organism evidence="1 2">
    <name type="scientific">Owenweeksia hongkongensis (strain DSM 17368 / CIP 108786 / JCM 12287 / NRRL B-23963 / UST20020801)</name>
    <dbReference type="NCBI Taxonomy" id="926562"/>
    <lineage>
        <taxon>Bacteria</taxon>
        <taxon>Pseudomonadati</taxon>
        <taxon>Bacteroidota</taxon>
        <taxon>Flavobacteriia</taxon>
        <taxon>Flavobacteriales</taxon>
        <taxon>Owenweeksiaceae</taxon>
        <taxon>Owenweeksia</taxon>
    </lineage>
</organism>
<proteinExistence type="predicted"/>